<accession>A0ABS3L3U3</accession>
<comment type="caution">
    <text evidence="1">The sequence shown here is derived from an EMBL/GenBank/DDBJ whole genome shotgun (WGS) entry which is preliminary data.</text>
</comment>
<evidence type="ECO:0000313" key="1">
    <source>
        <dbReference type="EMBL" id="MBO1228231.1"/>
    </source>
</evidence>
<dbReference type="Pfam" id="PF04883">
    <property type="entry name" value="HK97-gp10_like"/>
    <property type="match status" value="1"/>
</dbReference>
<keyword evidence="2" id="KW-1185">Reference proteome</keyword>
<dbReference type="EMBL" id="JAFNLT010000013">
    <property type="protein sequence ID" value="MBO1228231.1"/>
    <property type="molecule type" value="Genomic_DNA"/>
</dbReference>
<dbReference type="NCBIfam" id="TIGR01725">
    <property type="entry name" value="phge_HK97_gp10"/>
    <property type="match status" value="1"/>
</dbReference>
<evidence type="ECO:0008006" key="3">
    <source>
        <dbReference type="Google" id="ProtNLM"/>
    </source>
</evidence>
<proteinExistence type="predicted"/>
<dbReference type="Proteomes" id="UP000664081">
    <property type="component" value="Unassembled WGS sequence"/>
</dbReference>
<name>A0ABS3L3U3_9STAP</name>
<gene>
    <name evidence="1" type="ORF">J3T88_13100</name>
</gene>
<reference evidence="1 2" key="1">
    <citation type="submission" date="2021-03" db="EMBL/GenBank/DDBJ databases">
        <title>Staphylococci and Mammaliicocci in bats.</title>
        <authorList>
            <person name="Fountain K."/>
        </authorList>
    </citation>
    <scope>NUCLEOTIDE SEQUENCE [LARGE SCALE GENOMIC DNA]</scope>
    <source>
        <strain evidence="1 2">18_1_E_SW</strain>
    </source>
</reference>
<dbReference type="RefSeq" id="WP_207572500.1">
    <property type="nucleotide sequence ID" value="NZ_JAFNLQ010000006.1"/>
</dbReference>
<dbReference type="InterPro" id="IPR010064">
    <property type="entry name" value="HK97-gp10_tail"/>
</dbReference>
<sequence>MAIYDSDAEISRKIFALVAKSEREAKKAVTQVANMYEGTLINNTPHDTGKAVSTVKQSNFKSGLTLPQKEVGYKSWYIHFPEVGTKVFGKVRQPPQHFQAKTMEQVRKPALNVYKQAIGRVLK</sequence>
<protein>
    <recommendedName>
        <fullName evidence="3">HK97 gp10 family phage protein</fullName>
    </recommendedName>
</protein>
<evidence type="ECO:0000313" key="2">
    <source>
        <dbReference type="Proteomes" id="UP000664081"/>
    </source>
</evidence>
<organism evidence="1 2">
    <name type="scientific">Staphylococcus nepalensis</name>
    <dbReference type="NCBI Taxonomy" id="214473"/>
    <lineage>
        <taxon>Bacteria</taxon>
        <taxon>Bacillati</taxon>
        <taxon>Bacillota</taxon>
        <taxon>Bacilli</taxon>
        <taxon>Bacillales</taxon>
        <taxon>Staphylococcaceae</taxon>
        <taxon>Staphylococcus</taxon>
    </lineage>
</organism>